<organism evidence="13 14">
    <name type="scientific">Cohaesibacter gelatinilyticus</name>
    <dbReference type="NCBI Taxonomy" id="372072"/>
    <lineage>
        <taxon>Bacteria</taxon>
        <taxon>Pseudomonadati</taxon>
        <taxon>Pseudomonadota</taxon>
        <taxon>Alphaproteobacteria</taxon>
        <taxon>Hyphomicrobiales</taxon>
        <taxon>Cohaesibacteraceae</taxon>
    </lineage>
</organism>
<feature type="transmembrane region" description="Helical" evidence="11">
    <location>
        <begin position="145"/>
        <end position="167"/>
    </location>
</feature>
<dbReference type="EMBL" id="OBEL01000002">
    <property type="protein sequence ID" value="SNZ19602.1"/>
    <property type="molecule type" value="Genomic_DNA"/>
</dbReference>
<feature type="transmembrane region" description="Helical" evidence="11">
    <location>
        <begin position="84"/>
        <end position="106"/>
    </location>
</feature>
<dbReference type="PANTHER" id="PTHR46157:SF4">
    <property type="entry name" value="K(+) EFFLUX ANTIPORTER 3, CHLOROPLASTIC"/>
    <property type="match status" value="1"/>
</dbReference>
<keyword evidence="8" id="KW-0406">Ion transport</keyword>
<reference evidence="13 14" key="1">
    <citation type="submission" date="2017-09" db="EMBL/GenBank/DDBJ databases">
        <authorList>
            <person name="Ehlers B."/>
            <person name="Leendertz F.H."/>
        </authorList>
    </citation>
    <scope>NUCLEOTIDE SEQUENCE [LARGE SCALE GENOMIC DNA]</scope>
    <source>
        <strain evidence="13 14">DSM 18289</strain>
    </source>
</reference>
<dbReference type="InterPro" id="IPR006036">
    <property type="entry name" value="K_uptake_TrkA"/>
</dbReference>
<accession>A0A285PD11</accession>
<keyword evidence="6" id="KW-0630">Potassium</keyword>
<evidence type="ECO:0000313" key="13">
    <source>
        <dbReference type="EMBL" id="SNZ19602.1"/>
    </source>
</evidence>
<dbReference type="GO" id="GO:0015297">
    <property type="term" value="F:antiporter activity"/>
    <property type="evidence" value="ECO:0007669"/>
    <property type="project" value="UniProtKB-KW"/>
</dbReference>
<dbReference type="SUPFAM" id="SSF51735">
    <property type="entry name" value="NAD(P)-binding Rossmann-fold domains"/>
    <property type="match status" value="1"/>
</dbReference>
<dbReference type="InterPro" id="IPR038770">
    <property type="entry name" value="Na+/solute_symporter_sf"/>
</dbReference>
<dbReference type="GO" id="GO:0012505">
    <property type="term" value="C:endomembrane system"/>
    <property type="evidence" value="ECO:0007669"/>
    <property type="project" value="UniProtKB-SubCell"/>
</dbReference>
<dbReference type="GO" id="GO:0015079">
    <property type="term" value="F:potassium ion transmembrane transporter activity"/>
    <property type="evidence" value="ECO:0007669"/>
    <property type="project" value="InterPro"/>
</dbReference>
<dbReference type="InterPro" id="IPR006153">
    <property type="entry name" value="Cation/H_exchanger_TM"/>
</dbReference>
<evidence type="ECO:0000256" key="5">
    <source>
        <dbReference type="ARBA" id="ARBA00022692"/>
    </source>
</evidence>
<dbReference type="GO" id="GO:1902600">
    <property type="term" value="P:proton transmembrane transport"/>
    <property type="evidence" value="ECO:0007669"/>
    <property type="project" value="InterPro"/>
</dbReference>
<feature type="transmembrane region" description="Helical" evidence="11">
    <location>
        <begin position="113"/>
        <end position="133"/>
    </location>
</feature>
<dbReference type="InterPro" id="IPR036291">
    <property type="entry name" value="NAD(P)-bd_dom_sf"/>
</dbReference>
<dbReference type="Pfam" id="PF00999">
    <property type="entry name" value="Na_H_Exchanger"/>
    <property type="match status" value="1"/>
</dbReference>
<feature type="region of interest" description="Disordered" evidence="10">
    <location>
        <begin position="619"/>
        <end position="642"/>
    </location>
</feature>
<feature type="transmembrane region" description="Helical" evidence="11">
    <location>
        <begin position="357"/>
        <end position="382"/>
    </location>
</feature>
<dbReference type="Gene3D" id="1.20.1530.20">
    <property type="match status" value="1"/>
</dbReference>
<dbReference type="Proteomes" id="UP000219439">
    <property type="component" value="Unassembled WGS sequence"/>
</dbReference>
<feature type="transmembrane region" description="Helical" evidence="11">
    <location>
        <begin position="327"/>
        <end position="351"/>
    </location>
</feature>
<keyword evidence="2" id="KW-0813">Transport</keyword>
<feature type="transmembrane region" description="Helical" evidence="11">
    <location>
        <begin position="389"/>
        <end position="408"/>
    </location>
</feature>
<feature type="transmembrane region" description="Helical" evidence="11">
    <location>
        <begin position="27"/>
        <end position="47"/>
    </location>
</feature>
<feature type="compositionally biased region" description="Pro residues" evidence="10">
    <location>
        <begin position="633"/>
        <end position="642"/>
    </location>
</feature>
<keyword evidence="7 11" id="KW-1133">Transmembrane helix</keyword>
<keyword evidence="9 11" id="KW-0472">Membrane</keyword>
<dbReference type="AlphaFoldDB" id="A0A285PD11"/>
<dbReference type="Pfam" id="PF02254">
    <property type="entry name" value="TrkA_N"/>
    <property type="match status" value="1"/>
</dbReference>
<gene>
    <name evidence="13" type="ORF">SAMN06265368_2692</name>
</gene>
<comment type="subcellular location">
    <subcellularLocation>
        <location evidence="1">Endomembrane system</location>
        <topology evidence="1">Multi-pass membrane protein</topology>
    </subcellularLocation>
</comment>
<keyword evidence="14" id="KW-1185">Reference proteome</keyword>
<evidence type="ECO:0000259" key="12">
    <source>
        <dbReference type="PROSITE" id="PS51201"/>
    </source>
</evidence>
<evidence type="ECO:0000256" key="1">
    <source>
        <dbReference type="ARBA" id="ARBA00004127"/>
    </source>
</evidence>
<feature type="transmembrane region" description="Helical" evidence="11">
    <location>
        <begin position="248"/>
        <end position="281"/>
    </location>
</feature>
<name>A0A285PD11_9HYPH</name>
<evidence type="ECO:0000256" key="6">
    <source>
        <dbReference type="ARBA" id="ARBA00022958"/>
    </source>
</evidence>
<protein>
    <submittedName>
        <fullName evidence="13">Kef-type potassium/proton antiporter, CPA2 family</fullName>
    </submittedName>
</protein>
<feature type="domain" description="RCK N-terminal" evidence="12">
    <location>
        <begin position="430"/>
        <end position="549"/>
    </location>
</feature>
<proteinExistence type="predicted"/>
<dbReference type="Gene3D" id="3.40.50.720">
    <property type="entry name" value="NAD(P)-binding Rossmann-like Domain"/>
    <property type="match status" value="1"/>
</dbReference>
<dbReference type="PROSITE" id="PS51201">
    <property type="entry name" value="RCK_N"/>
    <property type="match status" value="1"/>
</dbReference>
<evidence type="ECO:0000256" key="10">
    <source>
        <dbReference type="SAM" id="MobiDB-lite"/>
    </source>
</evidence>
<feature type="transmembrane region" description="Helical" evidence="11">
    <location>
        <begin position="59"/>
        <end position="78"/>
    </location>
</feature>
<dbReference type="PRINTS" id="PR00335">
    <property type="entry name" value="KUPTAKETRKA"/>
</dbReference>
<evidence type="ECO:0000256" key="11">
    <source>
        <dbReference type="SAM" id="Phobius"/>
    </source>
</evidence>
<feature type="compositionally biased region" description="Basic and acidic residues" evidence="10">
    <location>
        <begin position="619"/>
        <end position="630"/>
    </location>
</feature>
<keyword evidence="5 11" id="KW-0812">Transmembrane</keyword>
<evidence type="ECO:0000256" key="7">
    <source>
        <dbReference type="ARBA" id="ARBA00022989"/>
    </source>
</evidence>
<dbReference type="PANTHER" id="PTHR46157">
    <property type="entry name" value="K(+) EFFLUX ANTIPORTER 3, CHLOROPLASTIC"/>
    <property type="match status" value="1"/>
</dbReference>
<sequence length="642" mass="68351">MELLAAAFVYLVAAVVAVPVANKLGLGSVLGYLIAGVAIGPVLGLVGGETADLQHFAEFGVVMMLFLVGLELQPAVLWRMRAQLLGLGGLQVVGTTAVLAGIALAFDLSWQVALALGMILALSSTAIVLQTLNEKGWMSSTGGNSAFSVLLTQDIAVIPMLALMPLLAVQAGPMINGDAFAPLFDAISLGVAHAAGGGSDGAPTWFDSLPGWAQGLSVLGVIIAIILGGRTIIRPIFRFIAQSRLREIFTAAALMLVIGIALAMNYVGLSPALGTFLAGVVLSDSEYRHELEADIEPFKGLLLGLFFITVGAGIDFQLLFSNPLGLVGLAVGLMVVKAALLFVLGTIFGLYGADRWMFSLALAQAGEFAFVLFGFATTAGVLDASIAKPMTLVVALTMLFTPALIIFYERVIAPRAVTSADRDADVIDEQGEVVVAGLGRVGQIITRILVTNGFKVTVLDHDAETIENLTKVGFRAYYGDATRPDLLHSAGLHKADLFIAALDDREKQTEMVEHVSKTYPNIKIFARARDRHHIYELENAGAHHVERETFEAGLAMGCNALVSLGYHPFRAEMAGRTFREHDLDAVASLRQSWNEDGVSASYIDAMRAHADTLYELMKADRDDASERSERGWTPPPKGDANS</sequence>
<evidence type="ECO:0000256" key="9">
    <source>
        <dbReference type="ARBA" id="ARBA00023136"/>
    </source>
</evidence>
<evidence type="ECO:0000256" key="3">
    <source>
        <dbReference type="ARBA" id="ARBA00022449"/>
    </source>
</evidence>
<feature type="transmembrane region" description="Helical" evidence="11">
    <location>
        <begin position="209"/>
        <end position="227"/>
    </location>
</feature>
<keyword evidence="4" id="KW-0633">Potassium transport</keyword>
<dbReference type="OrthoDB" id="9781411at2"/>
<evidence type="ECO:0000313" key="14">
    <source>
        <dbReference type="Proteomes" id="UP000219439"/>
    </source>
</evidence>
<dbReference type="FunFam" id="3.40.50.720:FF:000036">
    <property type="entry name" value="Glutathione-regulated potassium-efflux system protein KefB"/>
    <property type="match status" value="1"/>
</dbReference>
<evidence type="ECO:0000256" key="8">
    <source>
        <dbReference type="ARBA" id="ARBA00023065"/>
    </source>
</evidence>
<evidence type="ECO:0000256" key="2">
    <source>
        <dbReference type="ARBA" id="ARBA00022448"/>
    </source>
</evidence>
<evidence type="ECO:0000256" key="4">
    <source>
        <dbReference type="ARBA" id="ARBA00022538"/>
    </source>
</evidence>
<dbReference type="RefSeq" id="WP_097153938.1">
    <property type="nucleotide sequence ID" value="NZ_OBEL01000002.1"/>
</dbReference>
<keyword evidence="3" id="KW-0050">Antiport</keyword>
<dbReference type="InterPro" id="IPR003148">
    <property type="entry name" value="RCK_N"/>
</dbReference>
<dbReference type="GO" id="GO:0005886">
    <property type="term" value="C:plasma membrane"/>
    <property type="evidence" value="ECO:0007669"/>
    <property type="project" value="InterPro"/>
</dbReference>